<keyword evidence="2" id="KW-1185">Reference proteome</keyword>
<dbReference type="AlphaFoldDB" id="A0A480ALT1"/>
<name>A0A480ALT1_9BURK</name>
<sequence>MASAPRRPGAPPLPSSTLAIGQALAGSEPLALLARRMRESQDRLAAITPLLPPAMRSSVRAGPIDDTGWSLLASSNAVAAKLRQMLPALEAHLRTRGWDGPPLRVKLLGPG</sequence>
<accession>A0A480ALT1</accession>
<reference evidence="2" key="1">
    <citation type="submission" date="2019-03" db="EMBL/GenBank/DDBJ databases">
        <title>Aquabacterium pictum sp.nov., the first bacteriochlorophyll a-containing freshwater bacterium in the genus Aquabacterium of the class Betaproteobacteria.</title>
        <authorList>
            <person name="Hirose S."/>
            <person name="Tank M."/>
            <person name="Hara E."/>
            <person name="Tamaki H."/>
            <person name="Takaichi S."/>
            <person name="Haruta S."/>
            <person name="Hanada S."/>
        </authorList>
    </citation>
    <scope>NUCLEOTIDE SEQUENCE [LARGE SCALE GENOMIC DNA]</scope>
    <source>
        <strain evidence="2">W35</strain>
    </source>
</reference>
<organism evidence="1 2">
    <name type="scientific">Pseudaquabacterium pictum</name>
    <dbReference type="NCBI Taxonomy" id="2315236"/>
    <lineage>
        <taxon>Bacteria</taxon>
        <taxon>Pseudomonadati</taxon>
        <taxon>Pseudomonadota</taxon>
        <taxon>Betaproteobacteria</taxon>
        <taxon>Burkholderiales</taxon>
        <taxon>Sphaerotilaceae</taxon>
        <taxon>Pseudaquabacterium</taxon>
    </lineage>
</organism>
<gene>
    <name evidence="1" type="ORF">AQPW35_14340</name>
</gene>
<comment type="caution">
    <text evidence="1">The sequence shown here is derived from an EMBL/GenBank/DDBJ whole genome shotgun (WGS) entry which is preliminary data.</text>
</comment>
<dbReference type="RefSeq" id="WP_137732119.1">
    <property type="nucleotide sequence ID" value="NZ_BJCL01000003.1"/>
</dbReference>
<dbReference type="EMBL" id="BJCL01000003">
    <property type="protein sequence ID" value="GCL62353.1"/>
    <property type="molecule type" value="Genomic_DNA"/>
</dbReference>
<proteinExistence type="predicted"/>
<evidence type="ECO:0008006" key="3">
    <source>
        <dbReference type="Google" id="ProtNLM"/>
    </source>
</evidence>
<dbReference type="Proteomes" id="UP000301751">
    <property type="component" value="Unassembled WGS sequence"/>
</dbReference>
<dbReference type="OrthoDB" id="9155022at2"/>
<evidence type="ECO:0000313" key="2">
    <source>
        <dbReference type="Proteomes" id="UP000301751"/>
    </source>
</evidence>
<protein>
    <recommendedName>
        <fullName evidence="3">DUF721 domain-containing protein</fullName>
    </recommendedName>
</protein>
<evidence type="ECO:0000313" key="1">
    <source>
        <dbReference type="EMBL" id="GCL62353.1"/>
    </source>
</evidence>